<evidence type="ECO:0000313" key="2">
    <source>
        <dbReference type="Proteomes" id="UP000006038"/>
    </source>
</evidence>
<keyword evidence="2" id="KW-1185">Reference proteome</keyword>
<dbReference type="Proteomes" id="UP000006038">
    <property type="component" value="Chromosome 7"/>
</dbReference>
<dbReference type="EnsemblPlants" id="OB07G22080.1">
    <property type="protein sequence ID" value="OB07G22080.1"/>
    <property type="gene ID" value="OB07G22080"/>
</dbReference>
<accession>J3MLC6</accession>
<reference evidence="1" key="1">
    <citation type="journal article" date="2013" name="Nat. Commun.">
        <title>Whole-genome sequencing of Oryza brachyantha reveals mechanisms underlying Oryza genome evolution.</title>
        <authorList>
            <person name="Chen J."/>
            <person name="Huang Q."/>
            <person name="Gao D."/>
            <person name="Wang J."/>
            <person name="Lang Y."/>
            <person name="Liu T."/>
            <person name="Li B."/>
            <person name="Bai Z."/>
            <person name="Luis Goicoechea J."/>
            <person name="Liang C."/>
            <person name="Chen C."/>
            <person name="Zhang W."/>
            <person name="Sun S."/>
            <person name="Liao Y."/>
            <person name="Zhang X."/>
            <person name="Yang L."/>
            <person name="Song C."/>
            <person name="Wang M."/>
            <person name="Shi J."/>
            <person name="Liu G."/>
            <person name="Liu J."/>
            <person name="Zhou H."/>
            <person name="Zhou W."/>
            <person name="Yu Q."/>
            <person name="An N."/>
            <person name="Chen Y."/>
            <person name="Cai Q."/>
            <person name="Wang B."/>
            <person name="Liu B."/>
            <person name="Min J."/>
            <person name="Huang Y."/>
            <person name="Wu H."/>
            <person name="Li Z."/>
            <person name="Zhang Y."/>
            <person name="Yin Y."/>
            <person name="Song W."/>
            <person name="Jiang J."/>
            <person name="Jackson S.A."/>
            <person name="Wing R.A."/>
            <person name="Wang J."/>
            <person name="Chen M."/>
        </authorList>
    </citation>
    <scope>NUCLEOTIDE SEQUENCE [LARGE SCALE GENOMIC DNA]</scope>
    <source>
        <strain evidence="1">cv. IRGC 101232</strain>
    </source>
</reference>
<organism evidence="1">
    <name type="scientific">Oryza brachyantha</name>
    <name type="common">malo sina</name>
    <dbReference type="NCBI Taxonomy" id="4533"/>
    <lineage>
        <taxon>Eukaryota</taxon>
        <taxon>Viridiplantae</taxon>
        <taxon>Streptophyta</taxon>
        <taxon>Embryophyta</taxon>
        <taxon>Tracheophyta</taxon>
        <taxon>Spermatophyta</taxon>
        <taxon>Magnoliopsida</taxon>
        <taxon>Liliopsida</taxon>
        <taxon>Poales</taxon>
        <taxon>Poaceae</taxon>
        <taxon>BOP clade</taxon>
        <taxon>Oryzoideae</taxon>
        <taxon>Oryzeae</taxon>
        <taxon>Oryzinae</taxon>
        <taxon>Oryza</taxon>
    </lineage>
</organism>
<dbReference type="HOGENOM" id="CLU_2675057_0_0_1"/>
<dbReference type="AlphaFoldDB" id="J3MLC6"/>
<protein>
    <submittedName>
        <fullName evidence="1">Uncharacterized protein</fullName>
    </submittedName>
</protein>
<sequence length="75" mass="6964">MRSELPTTGEGVGAGGGCNELHCLGGMRLHVLVAKTPSPAGALGGGTALAGTGVGAIVLGAGGEVGVLTLNLAGL</sequence>
<reference evidence="1" key="2">
    <citation type="submission" date="2013-04" db="UniProtKB">
        <authorList>
            <consortium name="EnsemblPlants"/>
        </authorList>
    </citation>
    <scope>IDENTIFICATION</scope>
</reference>
<proteinExistence type="predicted"/>
<dbReference type="Gramene" id="OB07G22080.1">
    <property type="protein sequence ID" value="OB07G22080.1"/>
    <property type="gene ID" value="OB07G22080"/>
</dbReference>
<evidence type="ECO:0000313" key="1">
    <source>
        <dbReference type="EnsemblPlants" id="OB07G22080.1"/>
    </source>
</evidence>
<name>J3MLC6_ORYBR</name>